<dbReference type="RefSeq" id="WP_146913650.1">
    <property type="nucleotide sequence ID" value="NZ_CP042344.1"/>
</dbReference>
<dbReference type="Proteomes" id="UP000321199">
    <property type="component" value="Chromosome"/>
</dbReference>
<dbReference type="AlphaFoldDB" id="A0A5B8RWR4"/>
<protein>
    <submittedName>
        <fullName evidence="1">Uncharacterized protein</fullName>
    </submittedName>
</protein>
<proteinExistence type="predicted"/>
<dbReference type="OrthoDB" id="8853077at2"/>
<sequence>MCVENERVVANIVSATRYAELTAREQQKSLAPQRKREFNETYKAGLPNKMPIMRHMACGATAGCLGKSPGGAE</sequence>
<dbReference type="KEGG" id="cof:FOZ74_14120"/>
<organism evidence="1 2">
    <name type="scientific">Comamonas flocculans</name>
    <dbReference type="NCBI Taxonomy" id="2597701"/>
    <lineage>
        <taxon>Bacteria</taxon>
        <taxon>Pseudomonadati</taxon>
        <taxon>Pseudomonadota</taxon>
        <taxon>Betaproteobacteria</taxon>
        <taxon>Burkholderiales</taxon>
        <taxon>Comamonadaceae</taxon>
        <taxon>Comamonas</taxon>
    </lineage>
</organism>
<accession>A0A5B8RWR4</accession>
<evidence type="ECO:0000313" key="2">
    <source>
        <dbReference type="Proteomes" id="UP000321199"/>
    </source>
</evidence>
<dbReference type="EMBL" id="CP042344">
    <property type="protein sequence ID" value="QEA14069.1"/>
    <property type="molecule type" value="Genomic_DNA"/>
</dbReference>
<reference evidence="1 2" key="1">
    <citation type="submission" date="2019-07" db="EMBL/GenBank/DDBJ databases">
        <title>Complete genome sequence of Comamonas sp. NLF 7-7 isolated from livestock.</title>
        <authorList>
            <person name="Kim D.H."/>
            <person name="Kim J.G."/>
        </authorList>
    </citation>
    <scope>NUCLEOTIDE SEQUENCE [LARGE SCALE GENOMIC DNA]</scope>
    <source>
        <strain evidence="1 2">NLF 7-7</strain>
    </source>
</reference>
<name>A0A5B8RWR4_9BURK</name>
<gene>
    <name evidence="1" type="ORF">FOZ74_14120</name>
</gene>
<evidence type="ECO:0000313" key="1">
    <source>
        <dbReference type="EMBL" id="QEA14069.1"/>
    </source>
</evidence>
<keyword evidence="2" id="KW-1185">Reference proteome</keyword>